<dbReference type="Pfam" id="PF13408">
    <property type="entry name" value="Zn_ribbon_recom"/>
    <property type="match status" value="1"/>
</dbReference>
<feature type="coiled-coil region" evidence="5">
    <location>
        <begin position="440"/>
        <end position="474"/>
    </location>
</feature>
<evidence type="ECO:0000259" key="6">
    <source>
        <dbReference type="PROSITE" id="PS51736"/>
    </source>
</evidence>
<name>A0ABQ3VPP9_9CHLR</name>
<dbReference type="SUPFAM" id="SSF53041">
    <property type="entry name" value="Resolvase-like"/>
    <property type="match status" value="1"/>
</dbReference>
<comment type="caution">
    <text evidence="8">The sequence shown here is derived from an EMBL/GenBank/DDBJ whole genome shotgun (WGS) entry which is preliminary data.</text>
</comment>
<dbReference type="RefSeq" id="WP_201364924.1">
    <property type="nucleotide sequence ID" value="NZ_BNJJ01000016.1"/>
</dbReference>
<evidence type="ECO:0000256" key="2">
    <source>
        <dbReference type="ARBA" id="ARBA00023125"/>
    </source>
</evidence>
<evidence type="ECO:0000259" key="7">
    <source>
        <dbReference type="PROSITE" id="PS51737"/>
    </source>
</evidence>
<dbReference type="EMBL" id="BNJJ01000016">
    <property type="protein sequence ID" value="GHO87356.1"/>
    <property type="molecule type" value="Genomic_DNA"/>
</dbReference>
<dbReference type="InterPro" id="IPR038109">
    <property type="entry name" value="DNA_bind_recomb_sf"/>
</dbReference>
<dbReference type="PROSITE" id="PS51736">
    <property type="entry name" value="RECOMBINASES_3"/>
    <property type="match status" value="1"/>
</dbReference>
<feature type="domain" description="Recombinase" evidence="7">
    <location>
        <begin position="161"/>
        <end position="306"/>
    </location>
</feature>
<evidence type="ECO:0000313" key="8">
    <source>
        <dbReference type="EMBL" id="GHO87356.1"/>
    </source>
</evidence>
<dbReference type="SMART" id="SM00857">
    <property type="entry name" value="Resolvase"/>
    <property type="match status" value="1"/>
</dbReference>
<protein>
    <submittedName>
        <fullName evidence="8">DNA recombinase</fullName>
    </submittedName>
</protein>
<dbReference type="PROSITE" id="PS00397">
    <property type="entry name" value="RECOMBINASES_1"/>
    <property type="match status" value="1"/>
</dbReference>
<evidence type="ECO:0000256" key="3">
    <source>
        <dbReference type="ARBA" id="ARBA00023172"/>
    </source>
</evidence>
<dbReference type="Gene3D" id="3.90.1750.20">
    <property type="entry name" value="Putative Large Serine Recombinase, Chain B, Domain 2"/>
    <property type="match status" value="1"/>
</dbReference>
<dbReference type="Proteomes" id="UP000635565">
    <property type="component" value="Unassembled WGS sequence"/>
</dbReference>
<dbReference type="PROSITE" id="PS51737">
    <property type="entry name" value="RECOMBINASE_DNA_BIND"/>
    <property type="match status" value="1"/>
</dbReference>
<dbReference type="InterPro" id="IPR006119">
    <property type="entry name" value="Resolv_N"/>
</dbReference>
<dbReference type="InterPro" id="IPR011109">
    <property type="entry name" value="DNA_bind_recombinase_dom"/>
</dbReference>
<dbReference type="CDD" id="cd00338">
    <property type="entry name" value="Ser_Recombinase"/>
    <property type="match status" value="1"/>
</dbReference>
<dbReference type="Pfam" id="PF00239">
    <property type="entry name" value="Resolvase"/>
    <property type="match status" value="1"/>
</dbReference>
<keyword evidence="1" id="KW-0229">DNA integration</keyword>
<dbReference type="Gene3D" id="3.40.50.1390">
    <property type="entry name" value="Resolvase, N-terminal catalytic domain"/>
    <property type="match status" value="1"/>
</dbReference>
<feature type="active site" description="O-(5'-phospho-DNA)-serine intermediate" evidence="4">
    <location>
        <position position="13"/>
    </location>
</feature>
<dbReference type="InterPro" id="IPR050639">
    <property type="entry name" value="SSR_resolvase"/>
</dbReference>
<sequence>MTEQHVALYARVSSEQQAEAKTIESQLDEIREQITADGIDLTSILEFVDDGYSGSTLVRPALERLRDVAAAGGMDRLYVQCPDRFARNYAYQVLLVEELAHQGVDVIFLNRPLGRTPEDQLLLQVQGVIAEYERAKFLERSRRGKRHAAQEGRVGILCHSPYGYRYVSKQEGGGEARYEIVWDEARVVRQVYTWVGQDRCSINEVCRRLHQAGLRTRTGKEYWDHKTVWDMLKNPAYKGEAAWGKTRWVPNGPRLRVPRGKPAQPRRPFWGKDAPKEEWITIPVPALVDPALFDAVQEQLEENRRRARIPQKGSRYLLQGLLVCAQCGYAYHGCTNNERNAYYRCSGSMSLTRFGGKRRCWNRELRMDQTDAAVWQEVCHLLAEPERLAQEYRRRLQAPKQSHEPEGLDAQMGKLRRGIARLIDSYAEGFIDKQEFEPRVTRMRERLHHLEEQLQRLKEEAAGEEELQAILERLETFAAKVNDGLHDADFQTRREIIRALVKRVEIDAQQIRVVFRISPLASALPFDGTSLNLQHWGRRILPADLPGAYGLCCQCALLCVCRGCGGGWISRLSSLSSGSKSGFP</sequence>
<organism evidence="8 9">
    <name type="scientific">Dictyobacter formicarum</name>
    <dbReference type="NCBI Taxonomy" id="2778368"/>
    <lineage>
        <taxon>Bacteria</taxon>
        <taxon>Bacillati</taxon>
        <taxon>Chloroflexota</taxon>
        <taxon>Ktedonobacteria</taxon>
        <taxon>Ktedonobacterales</taxon>
        <taxon>Dictyobacteraceae</taxon>
        <taxon>Dictyobacter</taxon>
    </lineage>
</organism>
<keyword evidence="5" id="KW-0175">Coiled coil</keyword>
<dbReference type="Pfam" id="PF07508">
    <property type="entry name" value="Recombinase"/>
    <property type="match status" value="1"/>
</dbReference>
<gene>
    <name evidence="8" type="ORF">KSZ_53620</name>
</gene>
<evidence type="ECO:0000256" key="4">
    <source>
        <dbReference type="PROSITE-ProRule" id="PRU10137"/>
    </source>
</evidence>
<accession>A0ABQ3VPP9</accession>
<keyword evidence="9" id="KW-1185">Reference proteome</keyword>
<proteinExistence type="predicted"/>
<evidence type="ECO:0000256" key="5">
    <source>
        <dbReference type="SAM" id="Coils"/>
    </source>
</evidence>
<evidence type="ECO:0000313" key="9">
    <source>
        <dbReference type="Proteomes" id="UP000635565"/>
    </source>
</evidence>
<dbReference type="InterPro" id="IPR006118">
    <property type="entry name" value="Recombinase_CS"/>
</dbReference>
<reference evidence="8 9" key="1">
    <citation type="journal article" date="2021" name="Int. J. Syst. Evol. Microbiol.">
        <title>Reticulibacter mediterranei gen. nov., sp. nov., within the new family Reticulibacteraceae fam. nov., and Ktedonospora formicarum gen. nov., sp. nov., Ktedonobacter robiniae sp. nov., Dictyobacter formicarum sp. nov. and Dictyobacter arantiisoli sp. nov., belonging to the class Ktedonobacteria.</title>
        <authorList>
            <person name="Yabe S."/>
            <person name="Zheng Y."/>
            <person name="Wang C.M."/>
            <person name="Sakai Y."/>
            <person name="Abe K."/>
            <person name="Yokota A."/>
            <person name="Donadio S."/>
            <person name="Cavaletti L."/>
            <person name="Monciardini P."/>
        </authorList>
    </citation>
    <scope>NUCLEOTIDE SEQUENCE [LARGE SCALE GENOMIC DNA]</scope>
    <source>
        <strain evidence="8 9">SOSP1-9</strain>
    </source>
</reference>
<dbReference type="PANTHER" id="PTHR30461:SF23">
    <property type="entry name" value="DNA RECOMBINASE-RELATED"/>
    <property type="match status" value="1"/>
</dbReference>
<keyword evidence="3" id="KW-0233">DNA recombination</keyword>
<evidence type="ECO:0000256" key="1">
    <source>
        <dbReference type="ARBA" id="ARBA00022908"/>
    </source>
</evidence>
<keyword evidence="2" id="KW-0238">DNA-binding</keyword>
<dbReference type="InterPro" id="IPR025827">
    <property type="entry name" value="Zn_ribbon_recom_dom"/>
</dbReference>
<dbReference type="PANTHER" id="PTHR30461">
    <property type="entry name" value="DNA-INVERTASE FROM LAMBDOID PROPHAGE"/>
    <property type="match status" value="1"/>
</dbReference>
<feature type="domain" description="Resolvase/invertase-type recombinase catalytic" evidence="6">
    <location>
        <begin position="5"/>
        <end position="152"/>
    </location>
</feature>
<dbReference type="InterPro" id="IPR036162">
    <property type="entry name" value="Resolvase-like_N_sf"/>
</dbReference>